<dbReference type="Proteomes" id="UP000323225">
    <property type="component" value="Unassembled WGS sequence"/>
</dbReference>
<dbReference type="AlphaFoldDB" id="A0A5Q6PFA8"/>
<comment type="caution">
    <text evidence="1">The sequence shown here is derived from an EMBL/GenBank/DDBJ whole genome shotgun (WGS) entry which is preliminary data.</text>
</comment>
<gene>
    <name evidence="1" type="ORF">F0M16_17765</name>
</gene>
<evidence type="ECO:0000313" key="2">
    <source>
        <dbReference type="Proteomes" id="UP000323225"/>
    </source>
</evidence>
<protein>
    <submittedName>
        <fullName evidence="1">Uncharacterized protein</fullName>
    </submittedName>
</protein>
<name>A0A5Q6PFA8_VIBCL</name>
<accession>A0A5Q6PFA8</accession>
<evidence type="ECO:0000313" key="1">
    <source>
        <dbReference type="EMBL" id="KAA1253380.1"/>
    </source>
</evidence>
<proteinExistence type="predicted"/>
<dbReference type="EMBL" id="VUAA01000022">
    <property type="protein sequence ID" value="KAA1253380.1"/>
    <property type="molecule type" value="Genomic_DNA"/>
</dbReference>
<organism evidence="1 2">
    <name type="scientific">Vibrio cholerae</name>
    <dbReference type="NCBI Taxonomy" id="666"/>
    <lineage>
        <taxon>Bacteria</taxon>
        <taxon>Pseudomonadati</taxon>
        <taxon>Pseudomonadota</taxon>
        <taxon>Gammaproteobacteria</taxon>
        <taxon>Vibrionales</taxon>
        <taxon>Vibrionaceae</taxon>
        <taxon>Vibrio</taxon>
    </lineage>
</organism>
<sequence>MLLEQLKEDNGYLVSERIDGALFKADIRNIPDRAFLTSGMNKIISSLGVKFCNVTYAKPIMDTPCIYGTCEILGDSIAVESLLAWKDLKRIKREDGGVFYIVIEVDGSYSDRQRLVVSWNVENVPIDSIKMSPVLDLIIKAQE</sequence>
<reference evidence="1 2" key="1">
    <citation type="submission" date="2019-09" db="EMBL/GenBank/DDBJ databases">
        <authorList>
            <person name="Kritzky A."/>
            <person name="Schelkanova E.Y."/>
            <person name="Alkhova Z.V."/>
            <person name="Smirnova N.I."/>
        </authorList>
    </citation>
    <scope>NUCLEOTIDE SEQUENCE [LARGE SCALE GENOMIC DNA]</scope>
    <source>
        <strain evidence="1 2">M1526</strain>
    </source>
</reference>